<dbReference type="Proteomes" id="UP001163046">
    <property type="component" value="Unassembled WGS sequence"/>
</dbReference>
<evidence type="ECO:0000313" key="4">
    <source>
        <dbReference type="Proteomes" id="UP001163046"/>
    </source>
</evidence>
<sequence length="157" mass="18078">MLIIQSENRRIHCPKAQLPEKTRDPATPGAFRHVAFPEPLGEKLYAEVKNFLESHGQSLYEAVSGPDVDILRVYHKHWSQFSQGSFYMNLLFGYLNTHLKKQKQDYGEISPYSTSFCPDTMEEVMDIGALALDIWKRKMIEPLKGTLVEHVLIEVKK</sequence>
<evidence type="ECO:0000313" key="3">
    <source>
        <dbReference type="EMBL" id="KAJ7380101.1"/>
    </source>
</evidence>
<dbReference type="InterPro" id="IPR001373">
    <property type="entry name" value="Cullin_N"/>
</dbReference>
<accession>A0A9W9ZE99</accession>
<name>A0A9W9ZE99_9CNID</name>
<organism evidence="3 4">
    <name type="scientific">Desmophyllum pertusum</name>
    <dbReference type="NCBI Taxonomy" id="174260"/>
    <lineage>
        <taxon>Eukaryota</taxon>
        <taxon>Metazoa</taxon>
        <taxon>Cnidaria</taxon>
        <taxon>Anthozoa</taxon>
        <taxon>Hexacorallia</taxon>
        <taxon>Scleractinia</taxon>
        <taxon>Caryophylliina</taxon>
        <taxon>Caryophylliidae</taxon>
        <taxon>Desmophyllum</taxon>
    </lineage>
</organism>
<dbReference type="InterPro" id="IPR016159">
    <property type="entry name" value="Cullin_repeat-like_dom_sf"/>
</dbReference>
<reference evidence="3" key="1">
    <citation type="submission" date="2023-01" db="EMBL/GenBank/DDBJ databases">
        <title>Genome assembly of the deep-sea coral Lophelia pertusa.</title>
        <authorList>
            <person name="Herrera S."/>
            <person name="Cordes E."/>
        </authorList>
    </citation>
    <scope>NUCLEOTIDE SEQUENCE</scope>
    <source>
        <strain evidence="3">USNM1676648</strain>
        <tissue evidence="3">Polyp</tissue>
    </source>
</reference>
<dbReference type="GO" id="GO:0031625">
    <property type="term" value="F:ubiquitin protein ligase binding"/>
    <property type="evidence" value="ECO:0007669"/>
    <property type="project" value="InterPro"/>
</dbReference>
<dbReference type="Gene3D" id="1.20.1310.10">
    <property type="entry name" value="Cullin Repeats"/>
    <property type="match status" value="1"/>
</dbReference>
<feature type="domain" description="Cullin N-terminal" evidence="2">
    <location>
        <begin position="38"/>
        <end position="156"/>
    </location>
</feature>
<dbReference type="GO" id="GO:0006511">
    <property type="term" value="P:ubiquitin-dependent protein catabolic process"/>
    <property type="evidence" value="ECO:0007669"/>
    <property type="project" value="InterPro"/>
</dbReference>
<dbReference type="OrthoDB" id="27073at2759"/>
<proteinExistence type="inferred from homology"/>
<comment type="similarity">
    <text evidence="1">Belongs to the cullin family.</text>
</comment>
<keyword evidence="4" id="KW-1185">Reference proteome</keyword>
<protein>
    <submittedName>
        <fullName evidence="3">Cullin-2</fullName>
    </submittedName>
</protein>
<dbReference type="Pfam" id="PF00888">
    <property type="entry name" value="Cullin"/>
    <property type="match status" value="1"/>
</dbReference>
<evidence type="ECO:0000256" key="1">
    <source>
        <dbReference type="ARBA" id="ARBA00006019"/>
    </source>
</evidence>
<dbReference type="EMBL" id="MU826354">
    <property type="protein sequence ID" value="KAJ7380101.1"/>
    <property type="molecule type" value="Genomic_DNA"/>
</dbReference>
<dbReference type="AlphaFoldDB" id="A0A9W9ZE99"/>
<dbReference type="SUPFAM" id="SSF74788">
    <property type="entry name" value="Cullin repeat-like"/>
    <property type="match status" value="1"/>
</dbReference>
<gene>
    <name evidence="3" type="primary">CUL2_2</name>
    <name evidence="3" type="ORF">OS493_010811</name>
</gene>
<evidence type="ECO:0000259" key="2">
    <source>
        <dbReference type="Pfam" id="PF00888"/>
    </source>
</evidence>
<comment type="caution">
    <text evidence="3">The sequence shown here is derived from an EMBL/GenBank/DDBJ whole genome shotgun (WGS) entry which is preliminary data.</text>
</comment>